<organism evidence="2 3">
    <name type="scientific">Cytobacillus solani</name>
    <dbReference type="NCBI Taxonomy" id="1637975"/>
    <lineage>
        <taxon>Bacteria</taxon>
        <taxon>Bacillati</taxon>
        <taxon>Bacillota</taxon>
        <taxon>Bacilli</taxon>
        <taxon>Bacillales</taxon>
        <taxon>Bacillaceae</taxon>
        <taxon>Cytobacillus</taxon>
    </lineage>
</organism>
<dbReference type="InterPro" id="IPR018728">
    <property type="entry name" value="DUF2268"/>
</dbReference>
<dbReference type="Proteomes" id="UP000050996">
    <property type="component" value="Unassembled WGS sequence"/>
</dbReference>
<evidence type="ECO:0000259" key="1">
    <source>
        <dbReference type="Pfam" id="PF10026"/>
    </source>
</evidence>
<dbReference type="GO" id="GO:0006508">
    <property type="term" value="P:proteolysis"/>
    <property type="evidence" value="ECO:0007669"/>
    <property type="project" value="UniProtKB-KW"/>
</dbReference>
<keyword evidence="3" id="KW-1185">Reference proteome</keyword>
<proteinExistence type="predicted"/>
<evidence type="ECO:0000313" key="3">
    <source>
        <dbReference type="Proteomes" id="UP000050996"/>
    </source>
</evidence>
<dbReference type="GO" id="GO:0008233">
    <property type="term" value="F:peptidase activity"/>
    <property type="evidence" value="ECO:0007669"/>
    <property type="project" value="UniProtKB-KW"/>
</dbReference>
<accession>A0A0Q3VK70</accession>
<gene>
    <name evidence="2" type="ORF">AN957_15990</name>
</gene>
<dbReference type="Pfam" id="PF10026">
    <property type="entry name" value="DUF2268"/>
    <property type="match status" value="1"/>
</dbReference>
<comment type="caution">
    <text evidence="2">The sequence shown here is derived from an EMBL/GenBank/DDBJ whole genome shotgun (WGS) entry which is preliminary data.</text>
</comment>
<reference evidence="2 3" key="1">
    <citation type="submission" date="2015-09" db="EMBL/GenBank/DDBJ databases">
        <title>Genome sequencing project for genomic taxonomy and phylogenomics of Bacillus-like bacteria.</title>
        <authorList>
            <person name="Liu B."/>
            <person name="Wang J."/>
            <person name="Zhu Y."/>
            <person name="Liu G."/>
            <person name="Chen Q."/>
            <person name="Chen Z."/>
            <person name="Lan J."/>
            <person name="Che J."/>
            <person name="Ge C."/>
            <person name="Shi H."/>
            <person name="Pan Z."/>
            <person name="Liu X."/>
        </authorList>
    </citation>
    <scope>NUCLEOTIDE SEQUENCE [LARGE SCALE GENOMIC DNA]</scope>
    <source>
        <strain evidence="2 3">FJAT-18043</strain>
    </source>
</reference>
<dbReference type="EMBL" id="LJIX01000006">
    <property type="protein sequence ID" value="KQL21947.1"/>
    <property type="molecule type" value="Genomic_DNA"/>
</dbReference>
<dbReference type="PATRIC" id="fig|1637975.4.peg.3101"/>
<keyword evidence="2" id="KW-0645">Protease</keyword>
<keyword evidence="2" id="KW-0378">Hydrolase</keyword>
<sequence>MLILIVIIMASCEQKEPASIDEQDEMKEHQASEELFESFKNSQTGQTDKIVNVYKLFTNYIDKMEKNPDASQLHTYKKEVIEPIYNDCFQGAEYLHMVESLINEAPNRYTVLKKIIEKIEMEDTNTMIKEALEKSASFLPSDNETTVCIFPSANGNSAMVNAGTGKIIVLYNLYYTEGIMKAGIAHEYHHSAWTEKYLRKALPISVLDNLIFEGKAVMFEKLVYPEHVLTPINMNYEKEYWSNIEADLGSYDFNRSHEIIMGGNDLPPIYGYSEGYKMVKSYLDLNPDATIEEWTAMSAKDIFEKGKYAEKYE</sequence>
<name>A0A0Q3VK70_9BACI</name>
<dbReference type="AlphaFoldDB" id="A0A0Q3VK70"/>
<protein>
    <submittedName>
        <fullName evidence="2">Zn-dependent protease</fullName>
    </submittedName>
</protein>
<evidence type="ECO:0000313" key="2">
    <source>
        <dbReference type="EMBL" id="KQL21947.1"/>
    </source>
</evidence>
<feature type="domain" description="DUF2268" evidence="1">
    <location>
        <begin position="126"/>
        <end position="303"/>
    </location>
</feature>